<evidence type="ECO:0000256" key="1">
    <source>
        <dbReference type="ARBA" id="ARBA00004196"/>
    </source>
</evidence>
<proteinExistence type="predicted"/>
<keyword evidence="2" id="KW-0201">Cytochrome c-type biogenesis</keyword>
<dbReference type="InterPro" id="IPR013766">
    <property type="entry name" value="Thioredoxin_domain"/>
</dbReference>
<dbReference type="PANTHER" id="PTHR42852:SF6">
    <property type="entry name" value="THIOL:DISULFIDE INTERCHANGE PROTEIN DSBE"/>
    <property type="match status" value="1"/>
</dbReference>
<reference evidence="7" key="1">
    <citation type="submission" date="2023-07" db="EMBL/GenBank/DDBJ databases">
        <title>Study on multiphase classification of strain Alteromonas salexigens isolated from the Yellow Sea.</title>
        <authorList>
            <person name="Sun L."/>
        </authorList>
    </citation>
    <scope>NUCLEOTIDE SEQUENCE [LARGE SCALE GENOMIC DNA]</scope>
    <source>
        <strain evidence="7">ASW11-19</strain>
    </source>
</reference>
<dbReference type="PANTHER" id="PTHR42852">
    <property type="entry name" value="THIOL:DISULFIDE INTERCHANGE PROTEIN DSBE"/>
    <property type="match status" value="1"/>
</dbReference>
<evidence type="ECO:0000256" key="2">
    <source>
        <dbReference type="ARBA" id="ARBA00022748"/>
    </source>
</evidence>
<evidence type="ECO:0000313" key="7">
    <source>
        <dbReference type="Proteomes" id="UP001209257"/>
    </source>
</evidence>
<comment type="caution">
    <text evidence="6">The sequence shown here is derived from an EMBL/GenBank/DDBJ whole genome shotgun (WGS) entry which is preliminary data.</text>
</comment>
<evidence type="ECO:0000256" key="4">
    <source>
        <dbReference type="ARBA" id="ARBA00023284"/>
    </source>
</evidence>
<dbReference type="InterPro" id="IPR036249">
    <property type="entry name" value="Thioredoxin-like_sf"/>
</dbReference>
<dbReference type="PROSITE" id="PS00194">
    <property type="entry name" value="THIOREDOXIN_1"/>
    <property type="match status" value="1"/>
</dbReference>
<accession>A0ABT2VNK2</accession>
<name>A0ABT2VNK2_9ALTE</name>
<keyword evidence="4" id="KW-0676">Redox-active center</keyword>
<organism evidence="6 7">
    <name type="scientific">Alteromonas salexigens</name>
    <dbReference type="NCBI Taxonomy" id="2982530"/>
    <lineage>
        <taxon>Bacteria</taxon>
        <taxon>Pseudomonadati</taxon>
        <taxon>Pseudomonadota</taxon>
        <taxon>Gammaproteobacteria</taxon>
        <taxon>Alteromonadales</taxon>
        <taxon>Alteromonadaceae</taxon>
        <taxon>Alteromonas/Salinimonas group</taxon>
        <taxon>Alteromonas</taxon>
    </lineage>
</organism>
<dbReference type="Proteomes" id="UP001209257">
    <property type="component" value="Unassembled WGS sequence"/>
</dbReference>
<keyword evidence="7" id="KW-1185">Reference proteome</keyword>
<feature type="domain" description="Thioredoxin" evidence="5">
    <location>
        <begin position="35"/>
        <end position="194"/>
    </location>
</feature>
<dbReference type="Gene3D" id="3.40.30.10">
    <property type="entry name" value="Glutaredoxin"/>
    <property type="match status" value="1"/>
</dbReference>
<evidence type="ECO:0000259" key="5">
    <source>
        <dbReference type="PROSITE" id="PS51352"/>
    </source>
</evidence>
<dbReference type="SUPFAM" id="SSF52833">
    <property type="entry name" value="Thioredoxin-like"/>
    <property type="match status" value="1"/>
</dbReference>
<keyword evidence="3" id="KW-1015">Disulfide bond</keyword>
<comment type="subcellular location">
    <subcellularLocation>
        <location evidence="1">Cell envelope</location>
    </subcellularLocation>
</comment>
<dbReference type="EMBL" id="JAOTJC010000008">
    <property type="protein sequence ID" value="MCU7554890.1"/>
    <property type="molecule type" value="Genomic_DNA"/>
</dbReference>
<dbReference type="Pfam" id="PF08534">
    <property type="entry name" value="Redoxin"/>
    <property type="match status" value="1"/>
</dbReference>
<dbReference type="InterPro" id="IPR017937">
    <property type="entry name" value="Thioredoxin_CS"/>
</dbReference>
<evidence type="ECO:0000256" key="3">
    <source>
        <dbReference type="ARBA" id="ARBA00023157"/>
    </source>
</evidence>
<dbReference type="InterPro" id="IPR013740">
    <property type="entry name" value="Redoxin"/>
</dbReference>
<dbReference type="InterPro" id="IPR050553">
    <property type="entry name" value="Thioredoxin_ResA/DsbE_sf"/>
</dbReference>
<dbReference type="RefSeq" id="WP_262994010.1">
    <property type="nucleotide sequence ID" value="NZ_JAOTJC010000008.1"/>
</dbReference>
<protein>
    <submittedName>
        <fullName evidence="6">Redoxin family protein</fullName>
    </submittedName>
</protein>
<sequence length="202" mass="22830">MRKLPLVAIPLVLFVLLVVFLFQGLFSDPRALDSQATGKPLPTFELPDLMDPDITYTQSSFKGDVTILNVWGVWCVTCAVEMPYLTELRQQQGVRFVGLYFDQDLDPDFGTKTLSRVQQEVTNMLARFGNPYTYNIFDVYRDTSLDLGVTGAPEHFVIDHHGVIRLHHVGDINERVWNNKVGPVYRKLVAEMQQASAQAGEP</sequence>
<gene>
    <name evidence="6" type="ORF">OCL06_09790</name>
</gene>
<dbReference type="PROSITE" id="PS51352">
    <property type="entry name" value="THIOREDOXIN_2"/>
    <property type="match status" value="1"/>
</dbReference>
<evidence type="ECO:0000313" key="6">
    <source>
        <dbReference type="EMBL" id="MCU7554890.1"/>
    </source>
</evidence>